<organism evidence="2 3">
    <name type="scientific">Strongylocentrotus purpuratus</name>
    <name type="common">Purple sea urchin</name>
    <dbReference type="NCBI Taxonomy" id="7668"/>
    <lineage>
        <taxon>Eukaryota</taxon>
        <taxon>Metazoa</taxon>
        <taxon>Echinodermata</taxon>
        <taxon>Eleutherozoa</taxon>
        <taxon>Echinozoa</taxon>
        <taxon>Echinoidea</taxon>
        <taxon>Euechinoidea</taxon>
        <taxon>Echinacea</taxon>
        <taxon>Camarodonta</taxon>
        <taxon>Echinidea</taxon>
        <taxon>Strongylocentrotidae</taxon>
        <taxon>Strongylocentrotus</taxon>
    </lineage>
</organism>
<name>A0A7M7GKB3_STRPU</name>
<dbReference type="EnsemblMetazoa" id="XM_003729350">
    <property type="protein sequence ID" value="XP_003729398"/>
    <property type="gene ID" value="LOC100889246"/>
</dbReference>
<accession>A0A7M7GKB3</accession>
<sequence>MGMTHSRSEDLYKKSILDSETFIGSRTETPGYFSRTVHTLDFLDSKFPNRAKTEMSYNGPPSHLQNSIDVHPFWSEFGREYQPTDRYHDMSDVPRGLVPGTDTAQEMRNLEQRESMKDLRNQVKAKMAQVRPIPEEEREELSQPQSVQALDEVDSAKIPPLPQSKPIQPKPSQSTETKHSPSKISDNTLDIHVDAGSFQAEKAALDLLDTVIMESMNLGDEDDEEEVTTPPVIQDSNWSLGAESFMKVETRRRNLDRPASGVMLDANNRNSQNVLRTSMYLPDANFMSPHSAAAKSNPNTSLLAYRMEADNHRNALDIRPRPKSTLGFPTEKSLSNGLSNSSIDTGVFSDSGTTNSASSNDSGIGSGGGVRDLVKIYNQQTRASTLEPSWKRRSANLDNYGKSGGTQTLEQSTNQTQNLPFEDNLGAPDNSAILDEIRKELQLNLAN</sequence>
<reference evidence="3" key="1">
    <citation type="submission" date="2015-02" db="EMBL/GenBank/DDBJ databases">
        <title>Genome sequencing for Strongylocentrotus purpuratus.</title>
        <authorList>
            <person name="Murali S."/>
            <person name="Liu Y."/>
            <person name="Vee V."/>
            <person name="English A."/>
            <person name="Wang M."/>
            <person name="Skinner E."/>
            <person name="Han Y."/>
            <person name="Muzny D.M."/>
            <person name="Worley K.C."/>
            <person name="Gibbs R.A."/>
        </authorList>
    </citation>
    <scope>NUCLEOTIDE SEQUENCE</scope>
</reference>
<proteinExistence type="predicted"/>
<dbReference type="GeneID" id="100889246"/>
<keyword evidence="3" id="KW-1185">Reference proteome</keyword>
<feature type="compositionally biased region" description="Polar residues" evidence="1">
    <location>
        <begin position="405"/>
        <end position="419"/>
    </location>
</feature>
<dbReference type="OMA" id="AYRMEAD"/>
<dbReference type="InParanoid" id="A0A7M7GKB3"/>
<feature type="region of interest" description="Disordered" evidence="1">
    <location>
        <begin position="385"/>
        <end position="427"/>
    </location>
</feature>
<evidence type="ECO:0000256" key="1">
    <source>
        <dbReference type="SAM" id="MobiDB-lite"/>
    </source>
</evidence>
<reference evidence="2" key="2">
    <citation type="submission" date="2021-01" db="UniProtKB">
        <authorList>
            <consortium name="EnsemblMetazoa"/>
        </authorList>
    </citation>
    <scope>IDENTIFICATION</scope>
</reference>
<feature type="compositionally biased region" description="Polar residues" evidence="1">
    <location>
        <begin position="332"/>
        <end position="355"/>
    </location>
</feature>
<dbReference type="KEGG" id="spu:100889246"/>
<protein>
    <submittedName>
        <fullName evidence="2">Uncharacterized protein</fullName>
    </submittedName>
</protein>
<evidence type="ECO:0000313" key="2">
    <source>
        <dbReference type="EnsemblMetazoa" id="XP_003729398"/>
    </source>
</evidence>
<feature type="region of interest" description="Disordered" evidence="1">
    <location>
        <begin position="332"/>
        <end position="366"/>
    </location>
</feature>
<feature type="region of interest" description="Disordered" evidence="1">
    <location>
        <begin position="126"/>
        <end position="187"/>
    </location>
</feature>
<dbReference type="RefSeq" id="XP_003729398.2">
    <property type="nucleotide sequence ID" value="XM_003729350.3"/>
</dbReference>
<feature type="compositionally biased region" description="Low complexity" evidence="1">
    <location>
        <begin position="164"/>
        <end position="174"/>
    </location>
</feature>
<evidence type="ECO:0000313" key="3">
    <source>
        <dbReference type="Proteomes" id="UP000007110"/>
    </source>
</evidence>
<dbReference type="AlphaFoldDB" id="A0A7M7GKB3"/>
<dbReference type="Proteomes" id="UP000007110">
    <property type="component" value="Unassembled WGS sequence"/>
</dbReference>
<dbReference type="OrthoDB" id="10069708at2759"/>